<feature type="domain" description="Tubulin/FtsZ GTPase" evidence="8">
    <location>
        <begin position="16"/>
        <end position="208"/>
    </location>
</feature>
<comment type="subcellular location">
    <subcellularLocation>
        <location evidence="4">Cytoplasm</location>
    </subcellularLocation>
    <text evidence="4">Assembles at midcell at the inner surface of the cytoplasmic membrane.</text>
</comment>
<feature type="compositionally biased region" description="Gly residues" evidence="7">
    <location>
        <begin position="480"/>
        <end position="494"/>
    </location>
</feature>
<protein>
    <recommendedName>
        <fullName evidence="4 5">Cell division protein FtsZ</fullName>
    </recommendedName>
</protein>
<keyword evidence="4 6" id="KW-0717">Septation</keyword>
<dbReference type="InterPro" id="IPR018316">
    <property type="entry name" value="Tubulin/FtsZ_2-layer-sand-dom"/>
</dbReference>
<evidence type="ECO:0000256" key="4">
    <source>
        <dbReference type="HAMAP-Rule" id="MF_00909"/>
    </source>
</evidence>
<evidence type="ECO:0000259" key="8">
    <source>
        <dbReference type="SMART" id="SM00864"/>
    </source>
</evidence>
<sequence>MSINIGPPATDDLRPKITVIGVGGAGGNAIANMIAAEIEGVDFIVANTDAQVLASSGAQTRIQLGPEITGGLGAGARPEVGKAAAEETVAEIEDALEGVNMCFIAAGMGGGTGTGAAPVIAEAARRKGVLTVGVVTKPFLFEGTRRMRAADAGIEELQKHVDTLIVIPNQNLFLIAKAETTFKEAFQLADEVLQQGVRSITDLMVMPGLINLDFADVRSVMEEMGKAMMGTGEGEGENRALEAAERAIANPLLDGVSMAGAKGVIISIIGGEDMKLLEVDEAANHIRELVDEDANIIWGSAFNPDLDGKIRVSVVATGIEGGQVSRADENRSFSLGGARPPKRPVLDLPEDNVAPAPEPVPASAPVAATPPASEPEAEPLDLGGMAQEDEEYQDDVDDIVDPLAGLRNAMAEEPGPPPAASGDSHAAPPPAQDELLLDADRLVERDAPVTPPEDNRRRGLLSGGADGGAGGTAPASRGGAAPGGAGAGAGGAKTGGSTLFERMANLSRGSGPAAGSRDAEDDDDDADSGSLSIPRFLGRQNNQ</sequence>
<dbReference type="Gene3D" id="3.30.1330.20">
    <property type="entry name" value="Tubulin/FtsZ, C-terminal domain"/>
    <property type="match status" value="1"/>
</dbReference>
<dbReference type="Gene3D" id="3.40.50.1440">
    <property type="entry name" value="Tubulin/FtsZ, GTPase domain"/>
    <property type="match status" value="1"/>
</dbReference>
<feature type="domain" description="Tubulin/FtsZ 2-layer sandwich" evidence="9">
    <location>
        <begin position="210"/>
        <end position="328"/>
    </location>
</feature>
<dbReference type="SMART" id="SM00864">
    <property type="entry name" value="Tubulin"/>
    <property type="match status" value="1"/>
</dbReference>
<feature type="binding site" evidence="4">
    <location>
        <position position="190"/>
    </location>
    <ligand>
        <name>GTP</name>
        <dbReference type="ChEBI" id="CHEBI:37565"/>
    </ligand>
</feature>
<dbReference type="InterPro" id="IPR024757">
    <property type="entry name" value="FtsZ_C"/>
</dbReference>
<dbReference type="InterPro" id="IPR000158">
    <property type="entry name" value="Cell_div_FtsZ"/>
</dbReference>
<dbReference type="InterPro" id="IPR020805">
    <property type="entry name" value="Cell_div_FtsZ_CS"/>
</dbReference>
<feature type="region of interest" description="Disordered" evidence="7">
    <location>
        <begin position="408"/>
        <end position="543"/>
    </location>
</feature>
<dbReference type="InterPro" id="IPR003008">
    <property type="entry name" value="Tubulin_FtsZ_GTPase"/>
</dbReference>
<dbReference type="InterPro" id="IPR037103">
    <property type="entry name" value="Tubulin/FtsZ-like_C"/>
</dbReference>
<dbReference type="PRINTS" id="PR00423">
    <property type="entry name" value="CELLDVISFTSZ"/>
</dbReference>
<evidence type="ECO:0000256" key="3">
    <source>
        <dbReference type="ARBA" id="ARBA00023134"/>
    </source>
</evidence>
<evidence type="ECO:0000259" key="9">
    <source>
        <dbReference type="SMART" id="SM00865"/>
    </source>
</evidence>
<evidence type="ECO:0000256" key="5">
    <source>
        <dbReference type="NCBIfam" id="TIGR00065"/>
    </source>
</evidence>
<evidence type="ECO:0000256" key="6">
    <source>
        <dbReference type="RuleBase" id="RU000631"/>
    </source>
</evidence>
<dbReference type="NCBIfam" id="TIGR00065">
    <property type="entry name" value="ftsZ"/>
    <property type="match status" value="1"/>
</dbReference>
<comment type="similarity">
    <text evidence="1 4 6">Belongs to the FtsZ family.</text>
</comment>
<dbReference type="GO" id="GO:0051301">
    <property type="term" value="P:cell division"/>
    <property type="evidence" value="ECO:0007669"/>
    <property type="project" value="UniProtKB-KW"/>
</dbReference>
<dbReference type="InterPro" id="IPR036525">
    <property type="entry name" value="Tubulin/FtsZ_GTPase_sf"/>
</dbReference>
<dbReference type="Pfam" id="PF00091">
    <property type="entry name" value="Tubulin"/>
    <property type="match status" value="1"/>
</dbReference>
<comment type="function">
    <text evidence="4 6">Essential cell division protein that forms a contractile ring structure (Z ring) at the future cell division site. The regulation of the ring assembly controls the timing and the location of cell division. One of the functions of the FtsZ ring is to recruit other cell division proteins to the septum to produce a new cell wall between the dividing cells. Binds GTP and shows GTPase activity.</text>
</comment>
<reference evidence="10 11" key="1">
    <citation type="submission" date="2020-09" db="EMBL/GenBank/DDBJ databases">
        <title>Complete genome sequence of altererythrobacter flavus SS-21NJ, isolated from Dongying oil sludge in Shandong province.</title>
        <authorList>
            <person name="Sun S."/>
            <person name="Zhang Z."/>
        </authorList>
    </citation>
    <scope>NUCLEOTIDE SEQUENCE [LARGE SCALE GENOMIC DNA]</scope>
    <source>
        <strain evidence="10 11">SS-21NJ</strain>
    </source>
</reference>
<dbReference type="CDD" id="cd02201">
    <property type="entry name" value="FtsZ_type1"/>
    <property type="match status" value="1"/>
</dbReference>
<keyword evidence="11" id="KW-1185">Reference proteome</keyword>
<dbReference type="InterPro" id="IPR008280">
    <property type="entry name" value="Tub_FtsZ_C"/>
</dbReference>
<dbReference type="SUPFAM" id="SSF55307">
    <property type="entry name" value="Tubulin C-terminal domain-like"/>
    <property type="match status" value="1"/>
</dbReference>
<keyword evidence="4 6" id="KW-0131">Cell cycle</keyword>
<feature type="binding site" evidence="4">
    <location>
        <position position="142"/>
    </location>
    <ligand>
        <name>GTP</name>
        <dbReference type="ChEBI" id="CHEBI:37565"/>
    </ligand>
</feature>
<feature type="binding site" evidence="4">
    <location>
        <begin position="111"/>
        <end position="113"/>
    </location>
    <ligand>
        <name>GTP</name>
        <dbReference type="ChEBI" id="CHEBI:37565"/>
    </ligand>
</feature>
<dbReference type="PROSITE" id="PS01134">
    <property type="entry name" value="FTSZ_1"/>
    <property type="match status" value="1"/>
</dbReference>
<dbReference type="Proteomes" id="UP000663637">
    <property type="component" value="Chromosome"/>
</dbReference>
<evidence type="ECO:0000313" key="11">
    <source>
        <dbReference type="Proteomes" id="UP000663637"/>
    </source>
</evidence>
<dbReference type="PANTHER" id="PTHR30314:SF3">
    <property type="entry name" value="MITOCHONDRIAL DIVISION PROTEIN FSZA"/>
    <property type="match status" value="1"/>
</dbReference>
<dbReference type="SMART" id="SM00865">
    <property type="entry name" value="Tubulin_C"/>
    <property type="match status" value="1"/>
</dbReference>
<dbReference type="SUPFAM" id="SSF52490">
    <property type="entry name" value="Tubulin nucleotide-binding domain-like"/>
    <property type="match status" value="1"/>
</dbReference>
<name>A0ABX7K520_9SPHN</name>
<evidence type="ECO:0000256" key="2">
    <source>
        <dbReference type="ARBA" id="ARBA00022741"/>
    </source>
</evidence>
<feature type="binding site" evidence="4">
    <location>
        <position position="146"/>
    </location>
    <ligand>
        <name>GTP</name>
        <dbReference type="ChEBI" id="CHEBI:37565"/>
    </ligand>
</feature>
<dbReference type="RefSeq" id="WP_205440738.1">
    <property type="nucleotide sequence ID" value="NZ_CP061510.1"/>
</dbReference>
<evidence type="ECO:0000256" key="7">
    <source>
        <dbReference type="SAM" id="MobiDB-lite"/>
    </source>
</evidence>
<dbReference type="InterPro" id="IPR045061">
    <property type="entry name" value="FtsZ/CetZ"/>
</dbReference>
<gene>
    <name evidence="4 10" type="primary">ftsZ</name>
    <name evidence="10" type="ORF">IDJ81_07795</name>
</gene>
<dbReference type="PANTHER" id="PTHR30314">
    <property type="entry name" value="CELL DIVISION PROTEIN FTSZ-RELATED"/>
    <property type="match status" value="1"/>
</dbReference>
<feature type="binding site" evidence="4">
    <location>
        <begin position="24"/>
        <end position="28"/>
    </location>
    <ligand>
        <name>GTP</name>
        <dbReference type="ChEBI" id="CHEBI:37565"/>
    </ligand>
</feature>
<proteinExistence type="inferred from homology"/>
<comment type="subunit">
    <text evidence="4">Homodimer. Polymerizes to form a dynamic ring structure in a strictly GTP-dependent manner. Interacts directly with several other division proteins.</text>
</comment>
<dbReference type="HAMAP" id="MF_00909">
    <property type="entry name" value="FtsZ"/>
    <property type="match status" value="1"/>
</dbReference>
<feature type="compositionally biased region" description="Basic and acidic residues" evidence="7">
    <location>
        <begin position="438"/>
        <end position="457"/>
    </location>
</feature>
<dbReference type="PROSITE" id="PS01135">
    <property type="entry name" value="FTSZ_2"/>
    <property type="match status" value="1"/>
</dbReference>
<evidence type="ECO:0000256" key="1">
    <source>
        <dbReference type="ARBA" id="ARBA00009690"/>
    </source>
</evidence>
<keyword evidence="4 6" id="KW-0132">Cell division</keyword>
<feature type="compositionally biased region" description="Gly residues" evidence="7">
    <location>
        <begin position="461"/>
        <end position="471"/>
    </location>
</feature>
<dbReference type="Pfam" id="PF12327">
    <property type="entry name" value="FtsZ_C"/>
    <property type="match status" value="1"/>
</dbReference>
<evidence type="ECO:0000313" key="10">
    <source>
        <dbReference type="EMBL" id="QSB43320.1"/>
    </source>
</evidence>
<keyword evidence="2 4" id="KW-0547">Nucleotide-binding</keyword>
<feature type="region of interest" description="Disordered" evidence="7">
    <location>
        <begin position="328"/>
        <end position="380"/>
    </location>
</feature>
<accession>A0ABX7K520</accession>
<dbReference type="EMBL" id="CP061510">
    <property type="protein sequence ID" value="QSB43320.1"/>
    <property type="molecule type" value="Genomic_DNA"/>
</dbReference>
<keyword evidence="4" id="KW-0963">Cytoplasm</keyword>
<keyword evidence="3 4" id="KW-0342">GTP-binding</keyword>
<organism evidence="10 11">
    <name type="scientific">Tsuneonella flava</name>
    <dbReference type="NCBI Taxonomy" id="2055955"/>
    <lineage>
        <taxon>Bacteria</taxon>
        <taxon>Pseudomonadati</taxon>
        <taxon>Pseudomonadota</taxon>
        <taxon>Alphaproteobacteria</taxon>
        <taxon>Sphingomonadales</taxon>
        <taxon>Erythrobacteraceae</taxon>
        <taxon>Tsuneonella</taxon>
    </lineage>
</organism>